<organism evidence="1 2">
    <name type="scientific">Euroglyphus maynei</name>
    <name type="common">Mayne's house dust mite</name>
    <dbReference type="NCBI Taxonomy" id="6958"/>
    <lineage>
        <taxon>Eukaryota</taxon>
        <taxon>Metazoa</taxon>
        <taxon>Ecdysozoa</taxon>
        <taxon>Arthropoda</taxon>
        <taxon>Chelicerata</taxon>
        <taxon>Arachnida</taxon>
        <taxon>Acari</taxon>
        <taxon>Acariformes</taxon>
        <taxon>Sarcoptiformes</taxon>
        <taxon>Astigmata</taxon>
        <taxon>Psoroptidia</taxon>
        <taxon>Analgoidea</taxon>
        <taxon>Pyroglyphidae</taxon>
        <taxon>Pyroglyphinae</taxon>
        <taxon>Euroglyphus</taxon>
    </lineage>
</organism>
<reference evidence="1 2" key="1">
    <citation type="submission" date="2017-03" db="EMBL/GenBank/DDBJ databases">
        <title>Genome Survey of Euroglyphus maynei.</title>
        <authorList>
            <person name="Arlian L.G."/>
            <person name="Morgan M.S."/>
            <person name="Rider S.D."/>
        </authorList>
    </citation>
    <scope>NUCLEOTIDE SEQUENCE [LARGE SCALE GENOMIC DNA]</scope>
    <source>
        <strain evidence="1">Arlian Lab</strain>
        <tissue evidence="1">Whole body</tissue>
    </source>
</reference>
<dbReference type="OrthoDB" id="6501962at2759"/>
<dbReference type="Proteomes" id="UP000194236">
    <property type="component" value="Unassembled WGS sequence"/>
</dbReference>
<name>A0A1Y3AYK8_EURMA</name>
<evidence type="ECO:0000313" key="2">
    <source>
        <dbReference type="Proteomes" id="UP000194236"/>
    </source>
</evidence>
<evidence type="ECO:0000313" key="1">
    <source>
        <dbReference type="EMBL" id="OTF72888.1"/>
    </source>
</evidence>
<protein>
    <submittedName>
        <fullName evidence="1">Uncharacterized protein</fullName>
    </submittedName>
</protein>
<accession>A0A1Y3AYK8</accession>
<keyword evidence="2" id="KW-1185">Reference proteome</keyword>
<sequence>MCPYHGNRNHYSENSSSSSSSLPRILQALIRMRRNAENDYYIIQSRLEQIKEMEIIINKLIATHIDSDNYVDYLFKRAEQLSAHLETYENIIGKIDIGNNIRKNFKSISFEFIEYLKRKIEFKSVWIEGMQTIEMGRQIITEKIMKLNDFQQTIDDVYENREYFRLSDYRTEFDNEFEEN</sequence>
<dbReference type="AlphaFoldDB" id="A0A1Y3AYK8"/>
<dbReference type="EMBL" id="MUJZ01054162">
    <property type="protein sequence ID" value="OTF72888.1"/>
    <property type="molecule type" value="Genomic_DNA"/>
</dbReference>
<gene>
    <name evidence="1" type="ORF">BLA29_000067</name>
</gene>
<proteinExistence type="predicted"/>
<comment type="caution">
    <text evidence="1">The sequence shown here is derived from an EMBL/GenBank/DDBJ whole genome shotgun (WGS) entry which is preliminary data.</text>
</comment>